<protein>
    <recommendedName>
        <fullName evidence="5">C2 domain-containing protein</fullName>
    </recommendedName>
</protein>
<keyword evidence="2" id="KW-0472">Membrane</keyword>
<reference evidence="3 4" key="1">
    <citation type="journal article" date="2023" name="IScience">
        <title>Expanded male sex-determining region conserved during the evolution of homothallism in the green alga Volvox.</title>
        <authorList>
            <person name="Yamamoto K."/>
            <person name="Matsuzaki R."/>
            <person name="Mahakham W."/>
            <person name="Heman W."/>
            <person name="Sekimoto H."/>
            <person name="Kawachi M."/>
            <person name="Minakuchi Y."/>
            <person name="Toyoda A."/>
            <person name="Nozaki H."/>
        </authorList>
    </citation>
    <scope>NUCLEOTIDE SEQUENCE [LARGE SCALE GENOMIC DNA]</scope>
    <source>
        <strain evidence="3 4">NIES-4468</strain>
    </source>
</reference>
<evidence type="ECO:0000313" key="4">
    <source>
        <dbReference type="Proteomes" id="UP001165090"/>
    </source>
</evidence>
<feature type="region of interest" description="Disordered" evidence="1">
    <location>
        <begin position="855"/>
        <end position="906"/>
    </location>
</feature>
<evidence type="ECO:0000256" key="1">
    <source>
        <dbReference type="SAM" id="MobiDB-lite"/>
    </source>
</evidence>
<dbReference type="EMBL" id="BSDZ01000079">
    <property type="protein sequence ID" value="GLI67993.1"/>
    <property type="molecule type" value="Genomic_DNA"/>
</dbReference>
<name>A0ABQ5SET6_9CHLO</name>
<sequence length="1178" mass="124589">MPPTLAWRGPLTSKETGGQYFLMTWAAWLLSKLVRLLPAFLGALRTGCYLWPKRYESYHRGRNALRHTLRRHFLPTPSPSWSTWSSPVIRVSLAHPKLWELVNENRSNCLKDMTFCLLKYDAGCSGAPRPRVHQAGILRFEKLNSCLSAASSAGEMTPTNAVPWDCRLSAGILLHDRSPRHFQPRVLVTQRGGSPITTLVAAATADTTAASWSPYGGCTTALSIRYKIHGYEPSDLRPDWRTRLDSLTYDDVTFLMGSYVRPGCVELTVDFLVPVVTATTTPSEKAMGALGFGATGLGFVGCEQHIGKTPVLELAAASPTRLAGGTDGALDVCVREEVTAPDVAQILDALGLNDHTGTRKQAGAAPPAPEDSPAAAPMATLAKEQVQVQVEVLGTEPAALNAPRVVHLWPRVLTLPSPPSLAGCVQRCRVEAPPPPRPPQQQAQALHAHYHGPNETASRPVGPLPDAFELEPAVWGSEEDVEEDSNGPAAAPSPLAAADGTVLLRALLSRPAGQHHREGRMMGAPAVFARAHNEILAAKVVSLRLLKDSAPPPSCDGMGPHGQDGGAGAAGACTWSSSAAAAAAAAAAASHDVECYELAVLLNLPRCAGLVLVEVQWNGQPGHVVPLISISADDAAVASELQSLADAVAAVAAPSSTAPNTDAAVTLNAAFARRRQQFLDSFLLDTGVWAAAAAAAQSQMPPLGGPHAAQACNSPAVQHQQLHPRQRARLGTNLLRFAMHSGLRATEAWLMQGLAELELDLADVEARGKCVGMDGSATAACNGAVFATAAAGAATGATAGCGNPKAINVDPSCRVSAPASASSLASSTTAAELLPTAHAEGSCGSLSDGGAAKAAKIDERAKNENDTNENECDLRRRHLHTTYISDGADGRTVPSAANTPTRHLCDTQTSGCPSSVIRGLNTVRQVLSPAPAAAEKVAESTQCSGWADWRQALFQVLKGRSVKSSEEEEYRAYAAHWTINQEHVIQTFEVLALLTWLFRARADALNPVDVTALLGGVPGLASLAAYLQLPRSAWQRVVVAVKVPRFVTYMTAKALSLVLNVPLPPGMSSSQLGKCMVLHEGLLLPLACLAALPYQLPLRSTIFVTIAKVLPCMIMMLVSGVAPNRLQAGLRCAAVAAVTLPNTIMCYTYLRVCFTRWRRQRQRHQSTKDGGATGAELQ</sequence>
<feature type="region of interest" description="Disordered" evidence="1">
    <location>
        <begin position="475"/>
        <end position="494"/>
    </location>
</feature>
<feature type="transmembrane region" description="Helical" evidence="2">
    <location>
        <begin position="1128"/>
        <end position="1150"/>
    </location>
</feature>
<feature type="compositionally biased region" description="Polar residues" evidence="1">
    <location>
        <begin position="895"/>
        <end position="906"/>
    </location>
</feature>
<proteinExistence type="predicted"/>
<gene>
    <name evidence="3" type="ORF">VaNZ11_012205</name>
</gene>
<accession>A0ABQ5SET6</accession>
<evidence type="ECO:0008006" key="5">
    <source>
        <dbReference type="Google" id="ProtNLM"/>
    </source>
</evidence>
<feature type="transmembrane region" description="Helical" evidence="2">
    <location>
        <begin position="1101"/>
        <end position="1122"/>
    </location>
</feature>
<comment type="caution">
    <text evidence="3">The sequence shown here is derived from an EMBL/GenBank/DDBJ whole genome shotgun (WGS) entry which is preliminary data.</text>
</comment>
<evidence type="ECO:0000256" key="2">
    <source>
        <dbReference type="SAM" id="Phobius"/>
    </source>
</evidence>
<organism evidence="3 4">
    <name type="scientific">Volvox africanus</name>
    <dbReference type="NCBI Taxonomy" id="51714"/>
    <lineage>
        <taxon>Eukaryota</taxon>
        <taxon>Viridiplantae</taxon>
        <taxon>Chlorophyta</taxon>
        <taxon>core chlorophytes</taxon>
        <taxon>Chlorophyceae</taxon>
        <taxon>CS clade</taxon>
        <taxon>Chlamydomonadales</taxon>
        <taxon>Volvocaceae</taxon>
        <taxon>Volvox</taxon>
    </lineage>
</organism>
<dbReference type="Proteomes" id="UP001165090">
    <property type="component" value="Unassembled WGS sequence"/>
</dbReference>
<feature type="compositionally biased region" description="Basic and acidic residues" evidence="1">
    <location>
        <begin position="855"/>
        <end position="865"/>
    </location>
</feature>
<keyword evidence="2" id="KW-0812">Transmembrane</keyword>
<feature type="transmembrane region" description="Helical" evidence="2">
    <location>
        <begin position="1076"/>
        <end position="1094"/>
    </location>
</feature>
<keyword evidence="4" id="KW-1185">Reference proteome</keyword>
<evidence type="ECO:0000313" key="3">
    <source>
        <dbReference type="EMBL" id="GLI67993.1"/>
    </source>
</evidence>
<keyword evidence="2" id="KW-1133">Transmembrane helix</keyword>